<proteinExistence type="predicted"/>
<protein>
    <submittedName>
        <fullName evidence="1">Uncharacterized protein</fullName>
    </submittedName>
</protein>
<accession>A0A804V5E1</accession>
<reference evidence="1" key="1">
    <citation type="submission" date="2021-05" db="UniProtKB">
        <authorList>
            <consortium name="EnsemblPlants"/>
        </authorList>
    </citation>
    <scope>IDENTIFICATION</scope>
    <source>
        <strain evidence="1">subsp. malaccensis</strain>
    </source>
</reference>
<dbReference type="Gramene" id="mito1_t00020.1">
    <property type="protein sequence ID" value="mito1_p00020.1"/>
    <property type="gene ID" value="mito1_g00020"/>
</dbReference>
<organism evidence="1 2">
    <name type="scientific">Musa acuminata subsp. malaccensis</name>
    <name type="common">Wild banana</name>
    <name type="synonym">Musa malaccensis</name>
    <dbReference type="NCBI Taxonomy" id="214687"/>
    <lineage>
        <taxon>Eukaryota</taxon>
        <taxon>Viridiplantae</taxon>
        <taxon>Streptophyta</taxon>
        <taxon>Embryophyta</taxon>
        <taxon>Tracheophyta</taxon>
        <taxon>Spermatophyta</taxon>
        <taxon>Magnoliopsida</taxon>
        <taxon>Liliopsida</taxon>
        <taxon>Zingiberales</taxon>
        <taxon>Musaceae</taxon>
        <taxon>Musa</taxon>
    </lineage>
</organism>
<evidence type="ECO:0000313" key="2">
    <source>
        <dbReference type="Proteomes" id="UP000012960"/>
    </source>
</evidence>
<dbReference type="AlphaFoldDB" id="A0A804V5E1"/>
<name>A0A804V5E1_MUSAM</name>
<sequence length="65" mass="7542">MESQPSLNGEIGRHAAQLLGSSARASRFESEWWHILLILENQSYLLSLRETKDPFMHVFSILDFH</sequence>
<dbReference type="Proteomes" id="UP000012960">
    <property type="component" value="Unplaced"/>
</dbReference>
<keyword evidence="2" id="KW-1185">Reference proteome</keyword>
<dbReference type="InParanoid" id="A0A804V5E1"/>
<dbReference type="EnsemblPlants" id="mito1_t00020.1">
    <property type="protein sequence ID" value="mito1_p00020.1"/>
    <property type="gene ID" value="mito1_g00020"/>
</dbReference>
<evidence type="ECO:0000313" key="1">
    <source>
        <dbReference type="EnsemblPlants" id="mito1_p00020.1"/>
    </source>
</evidence>